<keyword evidence="1" id="KW-0489">Methyltransferase</keyword>
<name>A0A1M7HS56_9BACT</name>
<dbReference type="SUPFAM" id="SSF53335">
    <property type="entry name" value="S-adenosyl-L-methionine-dependent methyltransferases"/>
    <property type="match status" value="1"/>
</dbReference>
<dbReference type="EMBL" id="FRCY01000001">
    <property type="protein sequence ID" value="SHM31239.1"/>
    <property type="molecule type" value="Genomic_DNA"/>
</dbReference>
<dbReference type="Gene3D" id="3.40.50.150">
    <property type="entry name" value="Vaccinia Virus protein VP39"/>
    <property type="match status" value="1"/>
</dbReference>
<dbReference type="OrthoDB" id="2370471at2"/>
<gene>
    <name evidence="1" type="ORF">SAMN04488057_10133</name>
</gene>
<dbReference type="GO" id="GO:0008168">
    <property type="term" value="F:methyltransferase activity"/>
    <property type="evidence" value="ECO:0007669"/>
    <property type="project" value="UniProtKB-KW"/>
</dbReference>
<keyword evidence="2" id="KW-1185">Reference proteome</keyword>
<keyword evidence="1" id="KW-0808">Transferase</keyword>
<sequence length="294" mass="34171">MYERLHKCPLCKSELFINHMVVKDHACSKESFIICACKNCDLWFTNPRPDQENISRYYQTDNYISHQSSIRSTRDLIYNIVRKYTLKQKLKLLNQRIKTKGRLLDFGCGTGLFAKTCQSDGWQAYGFEPNQSAAAQAQSKNQIQLIADFNALEKHKKFDAITLFHVLEHVHDLNKTIKTLLGKLKKRGLLFIAVPNRSSKDAGLFRENWAALDVPRHLYHFNEKSMRYLVEKHTCRIAEILPMPFDAYYVSLLSYQYTNADYRYLKALKSGYLSNQAASNSNNYSSLLFIIKKK</sequence>
<dbReference type="Pfam" id="PF13489">
    <property type="entry name" value="Methyltransf_23"/>
    <property type="match status" value="1"/>
</dbReference>
<evidence type="ECO:0000313" key="2">
    <source>
        <dbReference type="Proteomes" id="UP000184513"/>
    </source>
</evidence>
<dbReference type="STRING" id="388280.SAMN04488057_10133"/>
<reference evidence="1 2" key="1">
    <citation type="submission" date="2016-11" db="EMBL/GenBank/DDBJ databases">
        <authorList>
            <person name="Jaros S."/>
            <person name="Januszkiewicz K."/>
            <person name="Wedrychowicz H."/>
        </authorList>
    </citation>
    <scope>NUCLEOTIDE SEQUENCE [LARGE SCALE GENOMIC DNA]</scope>
    <source>
        <strain evidence="1 2">CGMCC 1.6102</strain>
    </source>
</reference>
<dbReference type="Proteomes" id="UP000184513">
    <property type="component" value="Unassembled WGS sequence"/>
</dbReference>
<dbReference type="AlphaFoldDB" id="A0A1M7HS56"/>
<dbReference type="InterPro" id="IPR029063">
    <property type="entry name" value="SAM-dependent_MTases_sf"/>
</dbReference>
<dbReference type="CDD" id="cd02440">
    <property type="entry name" value="AdoMet_MTases"/>
    <property type="match status" value="1"/>
</dbReference>
<protein>
    <submittedName>
        <fullName evidence="1">Methyltransferase domain-containing protein</fullName>
    </submittedName>
</protein>
<proteinExistence type="predicted"/>
<evidence type="ECO:0000313" key="1">
    <source>
        <dbReference type="EMBL" id="SHM31239.1"/>
    </source>
</evidence>
<organism evidence="1 2">
    <name type="scientific">Cyclobacterium lianum</name>
    <dbReference type="NCBI Taxonomy" id="388280"/>
    <lineage>
        <taxon>Bacteria</taxon>
        <taxon>Pseudomonadati</taxon>
        <taxon>Bacteroidota</taxon>
        <taxon>Cytophagia</taxon>
        <taxon>Cytophagales</taxon>
        <taxon>Cyclobacteriaceae</taxon>
        <taxon>Cyclobacterium</taxon>
    </lineage>
</organism>
<accession>A0A1M7HS56</accession>
<dbReference type="GO" id="GO:0032259">
    <property type="term" value="P:methylation"/>
    <property type="evidence" value="ECO:0007669"/>
    <property type="project" value="UniProtKB-KW"/>
</dbReference>
<dbReference type="PANTHER" id="PTHR43861">
    <property type="entry name" value="TRANS-ACONITATE 2-METHYLTRANSFERASE-RELATED"/>
    <property type="match status" value="1"/>
</dbReference>